<feature type="non-terminal residue" evidence="1">
    <location>
        <position position="27"/>
    </location>
</feature>
<comment type="caution">
    <text evidence="1">The sequence shown here is derived from an EMBL/GenBank/DDBJ whole genome shotgun (WGS) entry which is preliminary data.</text>
</comment>
<dbReference type="AlphaFoldDB" id="A0A0F9BP85"/>
<sequence length="27" mass="2954">MQIKKNINTVEYISRATGSIVVKMATG</sequence>
<reference evidence="1" key="1">
    <citation type="journal article" date="2015" name="Nature">
        <title>Complex archaea that bridge the gap between prokaryotes and eukaryotes.</title>
        <authorList>
            <person name="Spang A."/>
            <person name="Saw J.H."/>
            <person name="Jorgensen S.L."/>
            <person name="Zaremba-Niedzwiedzka K."/>
            <person name="Martijn J."/>
            <person name="Lind A.E."/>
            <person name="van Eijk R."/>
            <person name="Schleper C."/>
            <person name="Guy L."/>
            <person name="Ettema T.J."/>
        </authorList>
    </citation>
    <scope>NUCLEOTIDE SEQUENCE</scope>
</reference>
<organism evidence="1">
    <name type="scientific">marine sediment metagenome</name>
    <dbReference type="NCBI Taxonomy" id="412755"/>
    <lineage>
        <taxon>unclassified sequences</taxon>
        <taxon>metagenomes</taxon>
        <taxon>ecological metagenomes</taxon>
    </lineage>
</organism>
<proteinExistence type="predicted"/>
<dbReference type="EMBL" id="LAZR01050962">
    <property type="protein sequence ID" value="KKK86186.1"/>
    <property type="molecule type" value="Genomic_DNA"/>
</dbReference>
<protein>
    <submittedName>
        <fullName evidence="1">Uncharacterized protein</fullName>
    </submittedName>
</protein>
<evidence type="ECO:0000313" key="1">
    <source>
        <dbReference type="EMBL" id="KKK86186.1"/>
    </source>
</evidence>
<gene>
    <name evidence="1" type="ORF">LCGC14_2765780</name>
</gene>
<name>A0A0F9BP85_9ZZZZ</name>
<accession>A0A0F9BP85</accession>